<evidence type="ECO:0000256" key="1">
    <source>
        <dbReference type="SAM" id="MobiDB-lite"/>
    </source>
</evidence>
<feature type="region of interest" description="Disordered" evidence="1">
    <location>
        <begin position="91"/>
        <end position="127"/>
    </location>
</feature>
<dbReference type="PANTHER" id="PTHR12829:SF4">
    <property type="entry name" value="N(6)-ADENINE-SPECIFIC METHYLTRANSFERASE METTL4"/>
    <property type="match status" value="1"/>
</dbReference>
<accession>A0AAV0AGU1</accession>
<dbReference type="AlphaFoldDB" id="A0AAV0AGU1"/>
<comment type="caution">
    <text evidence="2">The sequence shown here is derived from an EMBL/GenBank/DDBJ whole genome shotgun (WGS) entry which is preliminary data.</text>
</comment>
<proteinExistence type="predicted"/>
<reference evidence="2" key="1">
    <citation type="submission" date="2022-06" db="EMBL/GenBank/DDBJ databases">
        <authorList>
            <consortium name="SYNGENTA / RWTH Aachen University"/>
        </authorList>
    </citation>
    <scope>NUCLEOTIDE SEQUENCE</scope>
</reference>
<evidence type="ECO:0000313" key="2">
    <source>
        <dbReference type="EMBL" id="CAH7666906.1"/>
    </source>
</evidence>
<gene>
    <name evidence="2" type="ORF">PPACK8108_LOCUS1274</name>
</gene>
<dbReference type="EMBL" id="CALTRL010000174">
    <property type="protein sequence ID" value="CAH7666906.1"/>
    <property type="molecule type" value="Genomic_DNA"/>
</dbReference>
<feature type="region of interest" description="Disordered" evidence="1">
    <location>
        <begin position="410"/>
        <end position="430"/>
    </location>
</feature>
<dbReference type="Proteomes" id="UP001153365">
    <property type="component" value="Unassembled WGS sequence"/>
</dbReference>
<protein>
    <submittedName>
        <fullName evidence="2">Expressed protein</fullName>
    </submittedName>
</protein>
<dbReference type="GO" id="GO:0008168">
    <property type="term" value="F:methyltransferase activity"/>
    <property type="evidence" value="ECO:0007669"/>
    <property type="project" value="TreeGrafter"/>
</dbReference>
<dbReference type="PANTHER" id="PTHR12829">
    <property type="entry name" value="N6-ADENOSINE-METHYLTRANSFERASE"/>
    <property type="match status" value="1"/>
</dbReference>
<keyword evidence="3" id="KW-1185">Reference proteome</keyword>
<feature type="compositionally biased region" description="Basic residues" evidence="1">
    <location>
        <begin position="95"/>
        <end position="109"/>
    </location>
</feature>
<organism evidence="2 3">
    <name type="scientific">Phakopsora pachyrhizi</name>
    <name type="common">Asian soybean rust disease fungus</name>
    <dbReference type="NCBI Taxonomy" id="170000"/>
    <lineage>
        <taxon>Eukaryota</taxon>
        <taxon>Fungi</taxon>
        <taxon>Dikarya</taxon>
        <taxon>Basidiomycota</taxon>
        <taxon>Pucciniomycotina</taxon>
        <taxon>Pucciniomycetes</taxon>
        <taxon>Pucciniales</taxon>
        <taxon>Phakopsoraceae</taxon>
        <taxon>Phakopsora</taxon>
    </lineage>
</organism>
<name>A0AAV0AGU1_PHAPC</name>
<evidence type="ECO:0000313" key="3">
    <source>
        <dbReference type="Proteomes" id="UP001153365"/>
    </source>
</evidence>
<dbReference type="GO" id="GO:0005634">
    <property type="term" value="C:nucleus"/>
    <property type="evidence" value="ECO:0007669"/>
    <property type="project" value="TreeGrafter"/>
</dbReference>
<sequence>MTTGVERSGTTVSSILVEMRLEGGRYSECGEEEEEKERMIYLIDPFVPLLRGFDRSNNHRVCVSRPPSKPYIDARSEERWIDEEQGEQAFESNGRRWRRRRRRRSKHMSHSGSDLRRQRLGLSDQGEDPLRGIESLERVHHQSIKADLELAIESIRRRWIEICSESKNLEWWSDQESYKHRLMWIDHHRKEKPSSSTTTTTDLNVPPDWTEICRNQSIGEYILLLYSELIPEHHLTLSISHTTIIKTKSKCRVKTIDFRKSCDEDQEMYPIHLPDMTSFSLTTLDNFTEEIRGLNNRDGWDVVIIEYSIPLSSENETTTGPPWENESAKRSKSYRSIELYELFKVNLKASLSLNSNKKSLVLIWVTNRPKFRRFLKNKFMPDSNIVGPYREWYWLKITSSPLIPPDCETAIKDRGNSPDPTEADDDKGESVRIRSTVGANEKSVRSLVLGGKPIFDLNSSSPRRSYEGLILGWYLPDPLKKEYDARNDVGGGLPELKSKIFLSVPLSHSRKPNLLDLIEEYVPPNPKVLELFARSVTGFKTEEYPEGGSLRSNEVDRFTGDSHNLSNLISNLKSLESDRPRWHSIGDESPKFNGPPHIIYSEGA</sequence>